<proteinExistence type="predicted"/>
<evidence type="ECO:0000313" key="1">
    <source>
        <dbReference type="EMBL" id="TWW12679.1"/>
    </source>
</evidence>
<feature type="non-terminal residue" evidence="1">
    <location>
        <position position="48"/>
    </location>
</feature>
<sequence length="48" mass="5486">MTYDVVRPTRNPNGAVVLFMVSGGWVSIWAPPETIVRPEQRNLNLFEK</sequence>
<protein>
    <submittedName>
        <fullName evidence="1">Uncharacterized protein</fullName>
    </submittedName>
</protein>
<gene>
    <name evidence="1" type="ORF">E3A20_00540</name>
</gene>
<reference evidence="1 2" key="2">
    <citation type="submission" date="2019-08" db="EMBL/GenBank/DDBJ databases">
        <authorList>
            <person name="Henke P."/>
        </authorList>
    </citation>
    <scope>NUCLEOTIDE SEQUENCE [LARGE SCALE GENOMIC DNA]</scope>
    <source>
        <strain evidence="1">Phe10_nw2017</strain>
    </source>
</reference>
<keyword evidence="2" id="KW-1185">Reference proteome</keyword>
<comment type="caution">
    <text evidence="1">The sequence shown here is derived from an EMBL/GenBank/DDBJ whole genome shotgun (WGS) entry which is preliminary data.</text>
</comment>
<dbReference type="AlphaFoldDB" id="A0A5C6MHT9"/>
<name>A0A5C6MHT9_9PLAN</name>
<dbReference type="Proteomes" id="UP000321083">
    <property type="component" value="Unassembled WGS sequence"/>
</dbReference>
<evidence type="ECO:0000313" key="2">
    <source>
        <dbReference type="Proteomes" id="UP000321083"/>
    </source>
</evidence>
<accession>A0A5C6MHT9</accession>
<dbReference type="EMBL" id="SRHE01000004">
    <property type="protein sequence ID" value="TWW12679.1"/>
    <property type="molecule type" value="Genomic_DNA"/>
</dbReference>
<organism evidence="1 2">
    <name type="scientific">Planctomyces bekefii</name>
    <dbReference type="NCBI Taxonomy" id="1653850"/>
    <lineage>
        <taxon>Bacteria</taxon>
        <taxon>Pseudomonadati</taxon>
        <taxon>Planctomycetota</taxon>
        <taxon>Planctomycetia</taxon>
        <taxon>Planctomycetales</taxon>
        <taxon>Planctomycetaceae</taxon>
        <taxon>Planctomyces</taxon>
    </lineage>
</organism>
<reference evidence="1 2" key="1">
    <citation type="submission" date="2019-08" db="EMBL/GenBank/DDBJ databases">
        <title>100 year-old enigma solved: identification of Planctomyces bekefii, the type genus and species of the phylum Planctomycetes.</title>
        <authorList>
            <person name="Svetlana D.N."/>
            <person name="Overmann J."/>
        </authorList>
    </citation>
    <scope>NUCLEOTIDE SEQUENCE [LARGE SCALE GENOMIC DNA]</scope>
    <source>
        <strain evidence="1">Phe10_nw2017</strain>
    </source>
</reference>